<dbReference type="Gene3D" id="3.40.50.1240">
    <property type="entry name" value="Phosphoglycerate mutase-like"/>
    <property type="match status" value="1"/>
</dbReference>
<dbReference type="OrthoDB" id="9810154at2"/>
<evidence type="ECO:0000256" key="1">
    <source>
        <dbReference type="PIRSR" id="PIRSR613078-2"/>
    </source>
</evidence>
<evidence type="ECO:0000313" key="3">
    <source>
        <dbReference type="Proteomes" id="UP000186002"/>
    </source>
</evidence>
<accession>A0A1M7GK99</accession>
<proteinExistence type="predicted"/>
<dbReference type="AlphaFoldDB" id="A0A1M7GK99"/>
<name>A0A1M7GK99_9HYPH</name>
<reference evidence="2 3" key="1">
    <citation type="submission" date="2016-11" db="EMBL/GenBank/DDBJ databases">
        <authorList>
            <person name="Jaros S."/>
            <person name="Januszkiewicz K."/>
            <person name="Wedrychowicz H."/>
        </authorList>
    </citation>
    <scope>NUCLEOTIDE SEQUENCE [LARGE SCALE GENOMIC DNA]</scope>
    <source>
        <strain evidence="2 3">DSM 22153</strain>
    </source>
</reference>
<protein>
    <submittedName>
        <fullName evidence="2">Phosphohistidine phosphatase</fullName>
    </submittedName>
</protein>
<dbReference type="Pfam" id="PF00300">
    <property type="entry name" value="His_Phos_1"/>
    <property type="match status" value="1"/>
</dbReference>
<dbReference type="RefSeq" id="WP_073012334.1">
    <property type="nucleotide sequence ID" value="NZ_FRBW01000002.1"/>
</dbReference>
<dbReference type="InterPro" id="IPR013078">
    <property type="entry name" value="His_Pase_superF_clade-1"/>
</dbReference>
<sequence>MARLILLRHAKSDWSDSTLTDADRPLNPRGQKAAPVIGQFMAANRLFPDLILCSTAQRTRETLAGIMPFLPREGEIRLLRALYDQSEDTYLPQIRKQGGSSRTLLVIGHNPATEETAHELFGTGPADLKADMEAKYPSGGLCVLDFDLEDWSKLEPGTGALVHFIKPRNLPGM</sequence>
<feature type="binding site" evidence="1">
    <location>
        <position position="58"/>
    </location>
    <ligand>
        <name>substrate</name>
    </ligand>
</feature>
<dbReference type="SMART" id="SM00855">
    <property type="entry name" value="PGAM"/>
    <property type="match status" value="1"/>
</dbReference>
<gene>
    <name evidence="2" type="ORF">SAMN05444272_1942</name>
</gene>
<keyword evidence="3" id="KW-1185">Reference proteome</keyword>
<dbReference type="PANTHER" id="PTHR47623">
    <property type="entry name" value="OS09G0287300 PROTEIN"/>
    <property type="match status" value="1"/>
</dbReference>
<dbReference type="EMBL" id="FRBW01000002">
    <property type="protein sequence ID" value="SHM16357.1"/>
    <property type="molecule type" value="Genomic_DNA"/>
</dbReference>
<dbReference type="CDD" id="cd07067">
    <property type="entry name" value="HP_PGM_like"/>
    <property type="match status" value="1"/>
</dbReference>
<dbReference type="PANTHER" id="PTHR47623:SF1">
    <property type="entry name" value="OS09G0287300 PROTEIN"/>
    <property type="match status" value="1"/>
</dbReference>
<dbReference type="SUPFAM" id="SSF53254">
    <property type="entry name" value="Phosphoglycerate mutase-like"/>
    <property type="match status" value="1"/>
</dbReference>
<evidence type="ECO:0000313" key="2">
    <source>
        <dbReference type="EMBL" id="SHM16357.1"/>
    </source>
</evidence>
<dbReference type="InterPro" id="IPR029033">
    <property type="entry name" value="His_PPase_superfam"/>
</dbReference>
<dbReference type="STRING" id="735517.SAMN05444272_1942"/>
<organism evidence="2 3">
    <name type="scientific">Roseibium suaedae</name>
    <dbReference type="NCBI Taxonomy" id="735517"/>
    <lineage>
        <taxon>Bacteria</taxon>
        <taxon>Pseudomonadati</taxon>
        <taxon>Pseudomonadota</taxon>
        <taxon>Alphaproteobacteria</taxon>
        <taxon>Hyphomicrobiales</taxon>
        <taxon>Stappiaceae</taxon>
        <taxon>Roseibium</taxon>
    </lineage>
</organism>
<dbReference type="Proteomes" id="UP000186002">
    <property type="component" value="Unassembled WGS sequence"/>
</dbReference>